<feature type="domain" description="NAD-dependent epimerase/dehydratase" evidence="5">
    <location>
        <begin position="3"/>
        <end position="242"/>
    </location>
</feature>
<dbReference type="InterPro" id="IPR036291">
    <property type="entry name" value="NAD(P)-bd_dom_sf"/>
</dbReference>
<evidence type="ECO:0000313" key="7">
    <source>
        <dbReference type="Proteomes" id="UP000324233"/>
    </source>
</evidence>
<feature type="binding site" evidence="4">
    <location>
        <position position="144"/>
    </location>
    <ligand>
        <name>NADP(+)</name>
        <dbReference type="ChEBI" id="CHEBI:58349"/>
    </ligand>
</feature>
<feature type="binding site" evidence="4">
    <location>
        <position position="170"/>
    </location>
    <ligand>
        <name>NADP(+)</name>
        <dbReference type="ChEBI" id="CHEBI:58349"/>
    </ligand>
</feature>
<comment type="catalytic activity">
    <reaction evidence="4">
        <text>ADP-D-glycero-beta-D-manno-heptose = ADP-L-glycero-beta-D-manno-heptose</text>
        <dbReference type="Rhea" id="RHEA:17577"/>
        <dbReference type="ChEBI" id="CHEBI:59967"/>
        <dbReference type="ChEBI" id="CHEBI:61506"/>
        <dbReference type="EC" id="5.1.3.20"/>
    </reaction>
</comment>
<dbReference type="AlphaFoldDB" id="A0A5B9W2Q5"/>
<dbReference type="NCBIfam" id="TIGR02197">
    <property type="entry name" value="heptose_epim"/>
    <property type="match status" value="1"/>
</dbReference>
<dbReference type="CDD" id="cd05248">
    <property type="entry name" value="ADP_GME_SDR_e"/>
    <property type="match status" value="1"/>
</dbReference>
<dbReference type="PANTHER" id="PTHR43103:SF3">
    <property type="entry name" value="ADP-L-GLYCERO-D-MANNO-HEPTOSE-6-EPIMERASE"/>
    <property type="match status" value="1"/>
</dbReference>
<dbReference type="PANTHER" id="PTHR43103">
    <property type="entry name" value="NUCLEOSIDE-DIPHOSPHATE-SUGAR EPIMERASE"/>
    <property type="match status" value="1"/>
</dbReference>
<comment type="similarity">
    <text evidence="4">Belongs to the NAD(P)-dependent epimerase/dehydratase family. HldD subfamily.</text>
</comment>
<dbReference type="SUPFAM" id="SSF51735">
    <property type="entry name" value="NAD(P)-binding Rossmann-fold domains"/>
    <property type="match status" value="1"/>
</dbReference>
<name>A0A5B9W2Q5_9BACT</name>
<dbReference type="GO" id="GO:0050661">
    <property type="term" value="F:NADP binding"/>
    <property type="evidence" value="ECO:0007669"/>
    <property type="project" value="InterPro"/>
</dbReference>
<sequence length="320" mass="35877">MHIVTGAAGFVGGNLIRALNQKGVRDILAVDDLTSGDKFRNLRDCDIADYMDRAEFREFIRRGVSHGWKPAAVLHQGACADTTEPDGRYMMDNNYTYSKELLRWALEARAPFVYASSASVYGMSRRCAETAEHEGPLNVYAYSKLQFDNYVRRLMPGLRTTVVGLRYFNVYGPGEAHKGRMASMVWQLFHQLKDAGVATLFDGTDGYGPGDQRRDFVYVGDVADINVHFATGPIRHGIFNVGTGRSRSFNEIARIIIGLLGRGEVRYIPFPESLRGKYQSFTEADVTRLREAYGRPMTTLEDGIRRLAERAGHAKEREAA</sequence>
<dbReference type="Gene3D" id="3.90.25.10">
    <property type="entry name" value="UDP-galactose 4-epimerase, domain 1"/>
    <property type="match status" value="1"/>
</dbReference>
<feature type="binding site" evidence="4">
    <location>
        <begin position="10"/>
        <end position="11"/>
    </location>
    <ligand>
        <name>NADP(+)</name>
        <dbReference type="ChEBI" id="CHEBI:58349"/>
    </ligand>
</feature>
<dbReference type="EC" id="5.1.3.20" evidence="4"/>
<dbReference type="EMBL" id="CP042997">
    <property type="protein sequence ID" value="QEH34893.1"/>
    <property type="molecule type" value="Genomic_DNA"/>
</dbReference>
<dbReference type="KEGG" id="agv:OJF2_34380"/>
<feature type="binding site" evidence="4">
    <location>
        <position position="93"/>
    </location>
    <ligand>
        <name>NADP(+)</name>
        <dbReference type="ChEBI" id="CHEBI:58349"/>
    </ligand>
</feature>
<evidence type="ECO:0000256" key="4">
    <source>
        <dbReference type="HAMAP-Rule" id="MF_01601"/>
    </source>
</evidence>
<dbReference type="HAMAP" id="MF_01601">
    <property type="entry name" value="Heptose_epimerase"/>
    <property type="match status" value="1"/>
</dbReference>
<comment type="domain">
    <text evidence="4">Contains a large N-terminal NADP-binding domain, and a smaller C-terminal substrate-binding domain.</text>
</comment>
<proteinExistence type="inferred from homology"/>
<dbReference type="RefSeq" id="WP_148594758.1">
    <property type="nucleotide sequence ID" value="NZ_CP042997.1"/>
</dbReference>
<feature type="binding site" evidence="4">
    <location>
        <position position="178"/>
    </location>
    <ligand>
        <name>NADP(+)</name>
        <dbReference type="ChEBI" id="CHEBI:58349"/>
    </ligand>
</feature>
<feature type="binding site" evidence="4">
    <location>
        <position position="180"/>
    </location>
    <ligand>
        <name>substrate</name>
    </ligand>
</feature>
<feature type="binding site" evidence="4">
    <location>
        <position position="278"/>
    </location>
    <ligand>
        <name>substrate</name>
    </ligand>
</feature>
<dbReference type="InterPro" id="IPR011912">
    <property type="entry name" value="Heptose_epim"/>
</dbReference>
<evidence type="ECO:0000313" key="6">
    <source>
        <dbReference type="EMBL" id="QEH34893.1"/>
    </source>
</evidence>
<feature type="binding site" evidence="4">
    <location>
        <begin position="201"/>
        <end position="204"/>
    </location>
    <ligand>
        <name>substrate</name>
    </ligand>
</feature>
<feature type="binding site" evidence="4">
    <location>
        <position position="214"/>
    </location>
    <ligand>
        <name>substrate</name>
    </ligand>
</feature>
<feature type="active site" description="Proton acceptor" evidence="4">
    <location>
        <position position="178"/>
    </location>
</feature>
<feature type="binding site" evidence="4">
    <location>
        <position position="169"/>
    </location>
    <ligand>
        <name>substrate</name>
    </ligand>
</feature>
<gene>
    <name evidence="4 6" type="primary">hldD</name>
    <name evidence="6" type="ORF">OJF2_34380</name>
</gene>
<comment type="function">
    <text evidence="4">Catalyzes the interconversion between ADP-D-glycero-beta-D-manno-heptose and ADP-L-glycero-beta-D-manno-heptose via an epimerization at carbon 6 of the heptose.</text>
</comment>
<dbReference type="InterPro" id="IPR001509">
    <property type="entry name" value="Epimerase_deHydtase"/>
</dbReference>
<dbReference type="GO" id="GO:0097171">
    <property type="term" value="P:ADP-L-glycero-beta-D-manno-heptose biosynthetic process"/>
    <property type="evidence" value="ECO:0007669"/>
    <property type="project" value="UniProtKB-UniPathway"/>
</dbReference>
<keyword evidence="3 4" id="KW-0119">Carbohydrate metabolism</keyword>
<dbReference type="OrthoDB" id="258549at2"/>
<dbReference type="Pfam" id="PF01370">
    <property type="entry name" value="Epimerase"/>
    <property type="match status" value="1"/>
</dbReference>
<dbReference type="UniPathway" id="UPA00356">
    <property type="reaction ID" value="UER00440"/>
</dbReference>
<keyword evidence="2 4" id="KW-0413">Isomerase</keyword>
<comment type="cofactor">
    <cofactor evidence="4">
        <name>NADP(+)</name>
        <dbReference type="ChEBI" id="CHEBI:58349"/>
    </cofactor>
    <text evidence="4">Binds 1 NADP(+) per subunit.</text>
</comment>
<feature type="binding site" evidence="4">
    <location>
        <position position="38"/>
    </location>
    <ligand>
        <name>NADP(+)</name>
        <dbReference type="ChEBI" id="CHEBI:58349"/>
    </ligand>
</feature>
<protein>
    <recommendedName>
        <fullName evidence="4">ADP-L-glycero-D-manno-heptose-6-epimerase</fullName>
        <ecNumber evidence="4">5.1.3.20</ecNumber>
    </recommendedName>
    <alternativeName>
        <fullName evidence="4">ADP-L-glycero-beta-D-manno-heptose-6-epimerase</fullName>
        <shortName evidence="4">ADP-glyceromanno-heptose 6-epimerase</shortName>
        <shortName evidence="4">ADP-hep 6-epimerase</shortName>
        <shortName evidence="4">AGME</shortName>
    </alternativeName>
</protein>
<feature type="binding site" evidence="4">
    <location>
        <position position="53"/>
    </location>
    <ligand>
        <name>NADP(+)</name>
        <dbReference type="ChEBI" id="CHEBI:58349"/>
    </ligand>
</feature>
<evidence type="ECO:0000259" key="5">
    <source>
        <dbReference type="Pfam" id="PF01370"/>
    </source>
</evidence>
<keyword evidence="1 4" id="KW-0521">NADP</keyword>
<reference evidence="6 7" key="1">
    <citation type="submission" date="2019-08" db="EMBL/GenBank/DDBJ databases">
        <title>Deep-cultivation of Planctomycetes and their phenomic and genomic characterization uncovers novel biology.</title>
        <authorList>
            <person name="Wiegand S."/>
            <person name="Jogler M."/>
            <person name="Boedeker C."/>
            <person name="Pinto D."/>
            <person name="Vollmers J."/>
            <person name="Rivas-Marin E."/>
            <person name="Kohn T."/>
            <person name="Peeters S.H."/>
            <person name="Heuer A."/>
            <person name="Rast P."/>
            <person name="Oberbeckmann S."/>
            <person name="Bunk B."/>
            <person name="Jeske O."/>
            <person name="Meyerdierks A."/>
            <person name="Storesund J.E."/>
            <person name="Kallscheuer N."/>
            <person name="Luecker S."/>
            <person name="Lage O.M."/>
            <person name="Pohl T."/>
            <person name="Merkel B.J."/>
            <person name="Hornburger P."/>
            <person name="Mueller R.-W."/>
            <person name="Bruemmer F."/>
            <person name="Labrenz M."/>
            <person name="Spormann A.M."/>
            <person name="Op den Camp H."/>
            <person name="Overmann J."/>
            <person name="Amann R."/>
            <person name="Jetten M.S.M."/>
            <person name="Mascher T."/>
            <person name="Medema M.H."/>
            <person name="Devos D.P."/>
            <person name="Kaster A.-K."/>
            <person name="Ovreas L."/>
            <person name="Rohde M."/>
            <person name="Galperin M.Y."/>
            <person name="Jogler C."/>
        </authorList>
    </citation>
    <scope>NUCLEOTIDE SEQUENCE [LARGE SCALE GENOMIC DNA]</scope>
    <source>
        <strain evidence="6 7">OJF2</strain>
    </source>
</reference>
<comment type="pathway">
    <text evidence="4">Nucleotide-sugar biosynthesis; ADP-L-glycero-beta-D-manno-heptose biosynthesis; ADP-L-glycero-beta-D-manno-heptose from D-glycero-beta-D-manno-heptose 7-phosphate: step 4/4.</text>
</comment>
<feature type="binding site" evidence="4">
    <location>
        <begin position="76"/>
        <end position="80"/>
    </location>
    <ligand>
        <name>NADP(+)</name>
        <dbReference type="ChEBI" id="CHEBI:58349"/>
    </ligand>
</feature>
<feature type="binding site" evidence="4">
    <location>
        <begin position="31"/>
        <end position="32"/>
    </location>
    <ligand>
        <name>NADP(+)</name>
        <dbReference type="ChEBI" id="CHEBI:58349"/>
    </ligand>
</feature>
<feature type="active site" description="Proton acceptor" evidence="4">
    <location>
        <position position="140"/>
    </location>
</feature>
<evidence type="ECO:0000256" key="1">
    <source>
        <dbReference type="ARBA" id="ARBA00022857"/>
    </source>
</evidence>
<organism evidence="6 7">
    <name type="scientific">Aquisphaera giovannonii</name>
    <dbReference type="NCBI Taxonomy" id="406548"/>
    <lineage>
        <taxon>Bacteria</taxon>
        <taxon>Pseudomonadati</taxon>
        <taxon>Planctomycetota</taxon>
        <taxon>Planctomycetia</taxon>
        <taxon>Isosphaerales</taxon>
        <taxon>Isosphaeraceae</taxon>
        <taxon>Aquisphaera</taxon>
    </lineage>
</organism>
<feature type="binding site" evidence="4">
    <location>
        <position position="187"/>
    </location>
    <ligand>
        <name>substrate</name>
    </ligand>
</feature>
<accession>A0A5B9W2Q5</accession>
<comment type="subunit">
    <text evidence="4">Homopentamer.</text>
</comment>
<dbReference type="Proteomes" id="UP000324233">
    <property type="component" value="Chromosome"/>
</dbReference>
<dbReference type="GO" id="GO:0005975">
    <property type="term" value="P:carbohydrate metabolic process"/>
    <property type="evidence" value="ECO:0007669"/>
    <property type="project" value="UniProtKB-UniRule"/>
</dbReference>
<evidence type="ECO:0000256" key="3">
    <source>
        <dbReference type="ARBA" id="ARBA00023277"/>
    </source>
</evidence>
<keyword evidence="7" id="KW-1185">Reference proteome</keyword>
<dbReference type="Gene3D" id="3.40.50.720">
    <property type="entry name" value="NAD(P)-binding Rossmann-like Domain"/>
    <property type="match status" value="1"/>
</dbReference>
<evidence type="ECO:0000256" key="2">
    <source>
        <dbReference type="ARBA" id="ARBA00023235"/>
    </source>
</evidence>
<dbReference type="GO" id="GO:0008712">
    <property type="term" value="F:ADP-glyceromanno-heptose 6-epimerase activity"/>
    <property type="evidence" value="ECO:0007669"/>
    <property type="project" value="UniProtKB-UniRule"/>
</dbReference>